<name>A0AAD7SPE4_9TELE</name>
<dbReference type="AlphaFoldDB" id="A0AAD7SPE4"/>
<dbReference type="EMBL" id="JAINUG010000046">
    <property type="protein sequence ID" value="KAJ8405727.1"/>
    <property type="molecule type" value="Genomic_DNA"/>
</dbReference>
<protein>
    <submittedName>
        <fullName evidence="2">Uncharacterized protein</fullName>
    </submittedName>
</protein>
<accession>A0AAD7SPE4</accession>
<evidence type="ECO:0000256" key="1">
    <source>
        <dbReference type="SAM" id="MobiDB-lite"/>
    </source>
</evidence>
<keyword evidence="3" id="KW-1185">Reference proteome</keyword>
<comment type="caution">
    <text evidence="2">The sequence shown here is derived from an EMBL/GenBank/DDBJ whole genome shotgun (WGS) entry which is preliminary data.</text>
</comment>
<dbReference type="Proteomes" id="UP001221898">
    <property type="component" value="Unassembled WGS sequence"/>
</dbReference>
<proteinExistence type="predicted"/>
<feature type="region of interest" description="Disordered" evidence="1">
    <location>
        <begin position="131"/>
        <end position="165"/>
    </location>
</feature>
<organism evidence="2 3">
    <name type="scientific">Aldrovandia affinis</name>
    <dbReference type="NCBI Taxonomy" id="143900"/>
    <lineage>
        <taxon>Eukaryota</taxon>
        <taxon>Metazoa</taxon>
        <taxon>Chordata</taxon>
        <taxon>Craniata</taxon>
        <taxon>Vertebrata</taxon>
        <taxon>Euteleostomi</taxon>
        <taxon>Actinopterygii</taxon>
        <taxon>Neopterygii</taxon>
        <taxon>Teleostei</taxon>
        <taxon>Notacanthiformes</taxon>
        <taxon>Halosauridae</taxon>
        <taxon>Aldrovandia</taxon>
    </lineage>
</organism>
<evidence type="ECO:0000313" key="2">
    <source>
        <dbReference type="EMBL" id="KAJ8405727.1"/>
    </source>
</evidence>
<reference evidence="2" key="1">
    <citation type="journal article" date="2023" name="Science">
        <title>Genome structures resolve the early diversification of teleost fishes.</title>
        <authorList>
            <person name="Parey E."/>
            <person name="Louis A."/>
            <person name="Montfort J."/>
            <person name="Bouchez O."/>
            <person name="Roques C."/>
            <person name="Iampietro C."/>
            <person name="Lluch J."/>
            <person name="Castinel A."/>
            <person name="Donnadieu C."/>
            <person name="Desvignes T."/>
            <person name="Floi Bucao C."/>
            <person name="Jouanno E."/>
            <person name="Wen M."/>
            <person name="Mejri S."/>
            <person name="Dirks R."/>
            <person name="Jansen H."/>
            <person name="Henkel C."/>
            <person name="Chen W.J."/>
            <person name="Zahm M."/>
            <person name="Cabau C."/>
            <person name="Klopp C."/>
            <person name="Thompson A.W."/>
            <person name="Robinson-Rechavi M."/>
            <person name="Braasch I."/>
            <person name="Lecointre G."/>
            <person name="Bobe J."/>
            <person name="Postlethwait J.H."/>
            <person name="Berthelot C."/>
            <person name="Roest Crollius H."/>
            <person name="Guiguen Y."/>
        </authorList>
    </citation>
    <scope>NUCLEOTIDE SEQUENCE</scope>
    <source>
        <strain evidence="2">NC1722</strain>
    </source>
</reference>
<gene>
    <name evidence="2" type="ORF">AAFF_G00311640</name>
</gene>
<feature type="compositionally biased region" description="Basic and acidic residues" evidence="1">
    <location>
        <begin position="1"/>
        <end position="10"/>
    </location>
</feature>
<evidence type="ECO:0000313" key="3">
    <source>
        <dbReference type="Proteomes" id="UP001221898"/>
    </source>
</evidence>
<feature type="region of interest" description="Disordered" evidence="1">
    <location>
        <begin position="1"/>
        <end position="22"/>
    </location>
</feature>
<sequence>MLARLRDTPRRAPLPSHLREPGDTSRLCTSLVVRHGFLYSRQTRRSGIRRVGARYPTNPGHVSPLALGRLRYRSLRPWRGEQWRVSLAVQGASHILSLCWEGRSREPSGRIAEVIAKQPRWPWPSKRRTLRWKSDARPGDEITSEGNEITRDLGPAGRRRSPERR</sequence>